<name>A0A137P7N9_CONC2</name>
<feature type="transmembrane region" description="Helical" evidence="1">
    <location>
        <begin position="45"/>
        <end position="63"/>
    </location>
</feature>
<proteinExistence type="predicted"/>
<reference evidence="2 3" key="1">
    <citation type="journal article" date="2015" name="Genome Biol. Evol.">
        <title>Phylogenomic analyses indicate that early fungi evolved digesting cell walls of algal ancestors of land plants.</title>
        <authorList>
            <person name="Chang Y."/>
            <person name="Wang S."/>
            <person name="Sekimoto S."/>
            <person name="Aerts A.L."/>
            <person name="Choi C."/>
            <person name="Clum A."/>
            <person name="LaButti K.M."/>
            <person name="Lindquist E.A."/>
            <person name="Yee Ngan C."/>
            <person name="Ohm R.A."/>
            <person name="Salamov A.A."/>
            <person name="Grigoriev I.V."/>
            <person name="Spatafora J.W."/>
            <person name="Berbee M.L."/>
        </authorList>
    </citation>
    <scope>NUCLEOTIDE SEQUENCE [LARGE SCALE GENOMIC DNA]</scope>
    <source>
        <strain evidence="2 3">NRRL 28638</strain>
    </source>
</reference>
<keyword evidence="1" id="KW-0472">Membrane</keyword>
<organism evidence="2 3">
    <name type="scientific">Conidiobolus coronatus (strain ATCC 28846 / CBS 209.66 / NRRL 28638)</name>
    <name type="common">Delacroixia coronata</name>
    <dbReference type="NCBI Taxonomy" id="796925"/>
    <lineage>
        <taxon>Eukaryota</taxon>
        <taxon>Fungi</taxon>
        <taxon>Fungi incertae sedis</taxon>
        <taxon>Zoopagomycota</taxon>
        <taxon>Entomophthoromycotina</taxon>
        <taxon>Entomophthoromycetes</taxon>
        <taxon>Entomophthorales</taxon>
        <taxon>Ancylistaceae</taxon>
        <taxon>Conidiobolus</taxon>
    </lineage>
</organism>
<accession>A0A137P7N9</accession>
<keyword evidence="1" id="KW-0812">Transmembrane</keyword>
<evidence type="ECO:0000256" key="1">
    <source>
        <dbReference type="SAM" id="Phobius"/>
    </source>
</evidence>
<dbReference type="AlphaFoldDB" id="A0A137P7N9"/>
<feature type="transmembrane region" description="Helical" evidence="1">
    <location>
        <begin position="12"/>
        <end position="33"/>
    </location>
</feature>
<protein>
    <submittedName>
        <fullName evidence="2">Uncharacterized protein</fullName>
    </submittedName>
</protein>
<evidence type="ECO:0000313" key="2">
    <source>
        <dbReference type="EMBL" id="KXN71026.1"/>
    </source>
</evidence>
<dbReference type="Proteomes" id="UP000070444">
    <property type="component" value="Unassembled WGS sequence"/>
</dbReference>
<keyword evidence="1" id="KW-1133">Transmembrane helix</keyword>
<feature type="transmembrane region" description="Helical" evidence="1">
    <location>
        <begin position="75"/>
        <end position="100"/>
    </location>
</feature>
<keyword evidence="3" id="KW-1185">Reference proteome</keyword>
<gene>
    <name evidence="2" type="ORF">CONCODRAFT_6333</name>
</gene>
<sequence length="156" mass="17617">MLELDESTIFSLRCITFGICGGLVLIGMLFYLLNLTGDYKSVQSIAFVVSTFGLLACAITQSLPQFFDEKYHIYFTIAIMLSGPAACGYFVILFYNAYFICSKTDIIIILLVIIPMIVSGFSNHIIFITRYFGVQDKVDMTIFHYITIILDILKIL</sequence>
<evidence type="ECO:0000313" key="3">
    <source>
        <dbReference type="Proteomes" id="UP000070444"/>
    </source>
</evidence>
<dbReference type="EMBL" id="KQ964486">
    <property type="protein sequence ID" value="KXN71026.1"/>
    <property type="molecule type" value="Genomic_DNA"/>
</dbReference>
<feature type="transmembrane region" description="Helical" evidence="1">
    <location>
        <begin position="106"/>
        <end position="127"/>
    </location>
</feature>